<dbReference type="PANTHER" id="PTHR34296:SF2">
    <property type="entry name" value="ABC TRANSPORTER GUANOSINE-BINDING PROTEIN NUPN"/>
    <property type="match status" value="1"/>
</dbReference>
<evidence type="ECO:0000256" key="4">
    <source>
        <dbReference type="ARBA" id="ARBA00023136"/>
    </source>
</evidence>
<dbReference type="AlphaFoldDB" id="A0A645FUL1"/>
<name>A0A645FUL1_9ZZZZ</name>
<dbReference type="EMBL" id="VSSQ01065469">
    <property type="protein sequence ID" value="MPN18188.1"/>
    <property type="molecule type" value="Genomic_DNA"/>
</dbReference>
<keyword evidence="3" id="KW-0732">Signal</keyword>
<dbReference type="InterPro" id="IPR050957">
    <property type="entry name" value="BMP_lipoprotein"/>
</dbReference>
<proteinExistence type="predicted"/>
<gene>
    <name evidence="7" type="primary">tmpC_30</name>
    <name evidence="7" type="ORF">SDC9_165546</name>
</gene>
<evidence type="ECO:0000313" key="7">
    <source>
        <dbReference type="EMBL" id="MPN18188.1"/>
    </source>
</evidence>
<reference evidence="7" key="1">
    <citation type="submission" date="2019-08" db="EMBL/GenBank/DDBJ databases">
        <authorList>
            <person name="Kucharzyk K."/>
            <person name="Murdoch R.W."/>
            <person name="Higgins S."/>
            <person name="Loffler F."/>
        </authorList>
    </citation>
    <scope>NUCLEOTIDE SEQUENCE</scope>
</reference>
<accession>A0A645FUL1</accession>
<evidence type="ECO:0000259" key="6">
    <source>
        <dbReference type="Pfam" id="PF02608"/>
    </source>
</evidence>
<feature type="domain" description="ABC transporter substrate-binding protein PnrA-like" evidence="6">
    <location>
        <begin position="1"/>
        <end position="227"/>
    </location>
</feature>
<dbReference type="GO" id="GO:0005886">
    <property type="term" value="C:plasma membrane"/>
    <property type="evidence" value="ECO:0007669"/>
    <property type="project" value="UniProtKB-SubCell"/>
</dbReference>
<protein>
    <submittedName>
        <fullName evidence="7">Membrane lipoprotein TmpC</fullName>
    </submittedName>
</protein>
<dbReference type="Gene3D" id="3.40.50.2300">
    <property type="match status" value="2"/>
</dbReference>
<comment type="subcellular location">
    <subcellularLocation>
        <location evidence="1">Cell membrane</location>
    </subcellularLocation>
</comment>
<evidence type="ECO:0000256" key="2">
    <source>
        <dbReference type="ARBA" id="ARBA00022475"/>
    </source>
</evidence>
<keyword evidence="5 7" id="KW-0449">Lipoprotein</keyword>
<evidence type="ECO:0000256" key="3">
    <source>
        <dbReference type="ARBA" id="ARBA00022729"/>
    </source>
</evidence>
<sequence>MEAVTKVATAYPDQKFLFVDGTITGCDKNVTSVSFRDNEKTFMLGMVAAMKTETNSLGVIAALNVDSLNMFVTGFIAGAEYVKPDIKVNVKYVGSFSDTTTAKEMAISLHEGGADIVATFSGGSGLGVFTAAKEDGFLAIGCDTNQCLIDPSCIMLSGIRKIDVVISDGIGSAIKGTLKGGATSAGLAENALTITNEGSKVELDPSYLDAAFKAGDKIISGELKVPSKLSEIGR</sequence>
<dbReference type="InterPro" id="IPR003760">
    <property type="entry name" value="PnrA-like"/>
</dbReference>
<evidence type="ECO:0000256" key="1">
    <source>
        <dbReference type="ARBA" id="ARBA00004236"/>
    </source>
</evidence>
<organism evidence="7">
    <name type="scientific">bioreactor metagenome</name>
    <dbReference type="NCBI Taxonomy" id="1076179"/>
    <lineage>
        <taxon>unclassified sequences</taxon>
        <taxon>metagenomes</taxon>
        <taxon>ecological metagenomes</taxon>
    </lineage>
</organism>
<keyword evidence="2" id="KW-1003">Cell membrane</keyword>
<dbReference type="Pfam" id="PF02608">
    <property type="entry name" value="Bmp"/>
    <property type="match status" value="1"/>
</dbReference>
<evidence type="ECO:0000256" key="5">
    <source>
        <dbReference type="ARBA" id="ARBA00023288"/>
    </source>
</evidence>
<comment type="caution">
    <text evidence="7">The sequence shown here is derived from an EMBL/GenBank/DDBJ whole genome shotgun (WGS) entry which is preliminary data.</text>
</comment>
<keyword evidence="4" id="KW-0472">Membrane</keyword>
<dbReference type="PANTHER" id="PTHR34296">
    <property type="entry name" value="TRANSCRIPTIONAL ACTIVATOR PROTEIN MED"/>
    <property type="match status" value="1"/>
</dbReference>